<evidence type="ECO:0000313" key="3">
    <source>
        <dbReference type="EMBL" id="VAW12614.1"/>
    </source>
</evidence>
<feature type="compositionally biased region" description="Basic residues" evidence="2">
    <location>
        <begin position="117"/>
        <end position="130"/>
    </location>
</feature>
<protein>
    <recommendedName>
        <fullName evidence="4">Accessory factor UbiK family protein</fullName>
    </recommendedName>
</protein>
<evidence type="ECO:0000256" key="2">
    <source>
        <dbReference type="SAM" id="MobiDB-lite"/>
    </source>
</evidence>
<feature type="region of interest" description="Disordered" evidence="2">
    <location>
        <begin position="94"/>
        <end position="130"/>
    </location>
</feature>
<reference evidence="3" key="1">
    <citation type="submission" date="2018-06" db="EMBL/GenBank/DDBJ databases">
        <authorList>
            <person name="Zhirakovskaya E."/>
        </authorList>
    </citation>
    <scope>NUCLEOTIDE SEQUENCE</scope>
</reference>
<keyword evidence="1" id="KW-0175">Coiled coil</keyword>
<sequence>MTDDRIMTQTTSRFFDELAKVMTNAAGAAQGMRREVDVLIRAQAERVLGDLDVVQREEFEALREMAVLAREENERLEARVTALEAKLAAKPKTSARAAKTSARTTKTAAAKPAAKAKTVKAKTAKPAKTP</sequence>
<feature type="compositionally biased region" description="Low complexity" evidence="2">
    <location>
        <begin position="94"/>
        <end position="116"/>
    </location>
</feature>
<evidence type="ECO:0008006" key="4">
    <source>
        <dbReference type="Google" id="ProtNLM"/>
    </source>
</evidence>
<proteinExistence type="predicted"/>
<dbReference type="EMBL" id="UOEM01000049">
    <property type="protein sequence ID" value="VAW12614.1"/>
    <property type="molecule type" value="Genomic_DNA"/>
</dbReference>
<accession>A0A3B0TVI9</accession>
<name>A0A3B0TVI9_9ZZZZ</name>
<dbReference type="AlphaFoldDB" id="A0A3B0TVI9"/>
<dbReference type="InterPro" id="IPR007475">
    <property type="entry name" value="UbiK"/>
</dbReference>
<gene>
    <name evidence="3" type="ORF">MNBD_ALPHA09-1875</name>
</gene>
<evidence type="ECO:0000256" key="1">
    <source>
        <dbReference type="SAM" id="Coils"/>
    </source>
</evidence>
<organism evidence="3">
    <name type="scientific">hydrothermal vent metagenome</name>
    <dbReference type="NCBI Taxonomy" id="652676"/>
    <lineage>
        <taxon>unclassified sequences</taxon>
        <taxon>metagenomes</taxon>
        <taxon>ecological metagenomes</taxon>
    </lineage>
</organism>
<feature type="coiled-coil region" evidence="1">
    <location>
        <begin position="59"/>
        <end position="86"/>
    </location>
</feature>
<dbReference type="Pfam" id="PF04380">
    <property type="entry name" value="BMFP"/>
    <property type="match status" value="1"/>
</dbReference>